<accession>A0ABX1DQQ4</accession>
<proteinExistence type="predicted"/>
<evidence type="ECO:0000313" key="1">
    <source>
        <dbReference type="EMBL" id="NKC03877.1"/>
    </source>
</evidence>
<comment type="caution">
    <text evidence="1">The sequence shown here is derived from an EMBL/GenBank/DDBJ whole genome shotgun (WGS) entry which is preliminary data.</text>
</comment>
<sequence>MTSIPNTVVPEQRARFAVSQDKRGQWVVFDRLGLTGGLFTDRETALRFAKRACRTASDTACLSSGPVASDAIFGKKSTLLRLVQ</sequence>
<organism evidence="1 2">
    <name type="scientific">Brucella haematophila</name>
    <dbReference type="NCBI Taxonomy" id="419474"/>
    <lineage>
        <taxon>Bacteria</taxon>
        <taxon>Pseudomonadati</taxon>
        <taxon>Pseudomonadota</taxon>
        <taxon>Alphaproteobacteria</taxon>
        <taxon>Hyphomicrobiales</taxon>
        <taxon>Brucellaceae</taxon>
        <taxon>Brucella/Ochrobactrum group</taxon>
        <taxon>Brucella</taxon>
    </lineage>
</organism>
<evidence type="ECO:0008006" key="3">
    <source>
        <dbReference type="Google" id="ProtNLM"/>
    </source>
</evidence>
<protein>
    <recommendedName>
        <fullName evidence="3">DUF982 domain-containing protein</fullName>
    </recommendedName>
</protein>
<name>A0ABX1DQQ4_9HYPH</name>
<dbReference type="RefSeq" id="WP_138786106.1">
    <property type="nucleotide sequence ID" value="NZ_JBHEEQ010000009.1"/>
</dbReference>
<reference evidence="1 2" key="1">
    <citation type="submission" date="2020-03" db="EMBL/GenBank/DDBJ databases">
        <title>Whole genome sequencing of clinical and environmental type strains of Ochrobactrum.</title>
        <authorList>
            <person name="Dharne M."/>
        </authorList>
    </citation>
    <scope>NUCLEOTIDE SEQUENCE [LARGE SCALE GENOMIC DNA]</scope>
    <source>
        <strain evidence="1 2">CIP 109452</strain>
    </source>
</reference>
<dbReference type="Proteomes" id="UP000704467">
    <property type="component" value="Unassembled WGS sequence"/>
</dbReference>
<keyword evidence="2" id="KW-1185">Reference proteome</keyword>
<gene>
    <name evidence="1" type="ORF">HED55_13185</name>
</gene>
<dbReference type="EMBL" id="JAAVLN010000002">
    <property type="protein sequence ID" value="NKC03877.1"/>
    <property type="molecule type" value="Genomic_DNA"/>
</dbReference>
<evidence type="ECO:0000313" key="2">
    <source>
        <dbReference type="Proteomes" id="UP000704467"/>
    </source>
</evidence>